<dbReference type="EMBL" id="NOJY02000008">
    <property type="protein sequence ID" value="RDY28266.1"/>
    <property type="molecule type" value="Genomic_DNA"/>
</dbReference>
<dbReference type="PANTHER" id="PTHR42756">
    <property type="entry name" value="TRANSCRIPTIONAL REGULATOR, MARR"/>
    <property type="match status" value="1"/>
</dbReference>
<dbReference type="InterPro" id="IPR000835">
    <property type="entry name" value="HTH_MarR-typ"/>
</dbReference>
<evidence type="ECO:0000256" key="1">
    <source>
        <dbReference type="ARBA" id="ARBA00023015"/>
    </source>
</evidence>
<evidence type="ECO:0000313" key="5">
    <source>
        <dbReference type="EMBL" id="RDY28266.1"/>
    </source>
</evidence>
<evidence type="ECO:0000256" key="3">
    <source>
        <dbReference type="ARBA" id="ARBA00023163"/>
    </source>
</evidence>
<dbReference type="Gene3D" id="1.10.10.10">
    <property type="entry name" value="Winged helix-like DNA-binding domain superfamily/Winged helix DNA-binding domain"/>
    <property type="match status" value="1"/>
</dbReference>
<keyword evidence="6" id="KW-1185">Reference proteome</keyword>
<dbReference type="AlphaFoldDB" id="A0A371J6G9"/>
<reference evidence="5 6" key="1">
    <citation type="journal article" date="2017" name="Genome Announc.">
        <title>Draft Genome Sequence of Romboutsia weinsteinii sp. nov. Strain CCRI-19649(T) Isolated from Surface Water.</title>
        <authorList>
            <person name="Maheux A.F."/>
            <person name="Boudreau D.K."/>
            <person name="Berube E."/>
            <person name="Boissinot M."/>
            <person name="Cantin P."/>
            <person name="Raymond F."/>
            <person name="Corbeil J."/>
            <person name="Omar R.F."/>
            <person name="Bergeron M.G."/>
        </authorList>
    </citation>
    <scope>NUCLEOTIDE SEQUENCE [LARGE SCALE GENOMIC DNA]</scope>
    <source>
        <strain evidence="5 6">CCRI-19649</strain>
    </source>
</reference>
<sequence>MMEKMQEIRLFSRKLIHRTTKEYKIPAQHLDLLSQLALSKKSMTPMELSKIMEVNKTVISRIIDKLSEGGYLIKAKDQNDKRSYSISITDLGIEEIDKIYTYYLEPIYKLRKKLGDEEFFELMFCIERANAKLNED</sequence>
<feature type="domain" description="HTH marR-type" evidence="4">
    <location>
        <begin position="1"/>
        <end position="131"/>
    </location>
</feature>
<dbReference type="GO" id="GO:0003677">
    <property type="term" value="F:DNA binding"/>
    <property type="evidence" value="ECO:0007669"/>
    <property type="project" value="UniProtKB-KW"/>
</dbReference>
<proteinExistence type="predicted"/>
<keyword evidence="3" id="KW-0804">Transcription</keyword>
<gene>
    <name evidence="5" type="ORF">CHL78_006255</name>
</gene>
<comment type="caution">
    <text evidence="5">The sequence shown here is derived from an EMBL/GenBank/DDBJ whole genome shotgun (WGS) entry which is preliminary data.</text>
</comment>
<dbReference type="InterPro" id="IPR036388">
    <property type="entry name" value="WH-like_DNA-bd_sf"/>
</dbReference>
<dbReference type="InterPro" id="IPR036390">
    <property type="entry name" value="WH_DNA-bd_sf"/>
</dbReference>
<name>A0A371J6G9_9FIRM</name>
<evidence type="ECO:0000259" key="4">
    <source>
        <dbReference type="PROSITE" id="PS50995"/>
    </source>
</evidence>
<dbReference type="PANTHER" id="PTHR42756:SF1">
    <property type="entry name" value="TRANSCRIPTIONAL REPRESSOR OF EMRAB OPERON"/>
    <property type="match status" value="1"/>
</dbReference>
<dbReference type="OrthoDB" id="2051697at2"/>
<dbReference type="CDD" id="cd00090">
    <property type="entry name" value="HTH_ARSR"/>
    <property type="match status" value="1"/>
</dbReference>
<dbReference type="PRINTS" id="PR00598">
    <property type="entry name" value="HTHMARR"/>
</dbReference>
<dbReference type="InterPro" id="IPR011991">
    <property type="entry name" value="ArsR-like_HTH"/>
</dbReference>
<keyword evidence="2" id="KW-0238">DNA-binding</keyword>
<evidence type="ECO:0000256" key="2">
    <source>
        <dbReference type="ARBA" id="ARBA00023125"/>
    </source>
</evidence>
<dbReference type="SMART" id="SM00347">
    <property type="entry name" value="HTH_MARR"/>
    <property type="match status" value="1"/>
</dbReference>
<protein>
    <submittedName>
        <fullName evidence="5">MarR family transcriptional regulator</fullName>
    </submittedName>
</protein>
<dbReference type="Pfam" id="PF12802">
    <property type="entry name" value="MarR_2"/>
    <property type="match status" value="1"/>
</dbReference>
<organism evidence="5 6">
    <name type="scientific">Romboutsia weinsteinii</name>
    <dbReference type="NCBI Taxonomy" id="2020949"/>
    <lineage>
        <taxon>Bacteria</taxon>
        <taxon>Bacillati</taxon>
        <taxon>Bacillota</taxon>
        <taxon>Clostridia</taxon>
        <taxon>Peptostreptococcales</taxon>
        <taxon>Peptostreptococcaceae</taxon>
        <taxon>Romboutsia</taxon>
    </lineage>
</organism>
<dbReference type="RefSeq" id="WP_094369434.1">
    <property type="nucleotide sequence ID" value="NZ_NOJY02000008.1"/>
</dbReference>
<keyword evidence="1" id="KW-0805">Transcription regulation</keyword>
<dbReference type="Proteomes" id="UP000215694">
    <property type="component" value="Unassembled WGS sequence"/>
</dbReference>
<dbReference type="GO" id="GO:0003700">
    <property type="term" value="F:DNA-binding transcription factor activity"/>
    <property type="evidence" value="ECO:0007669"/>
    <property type="project" value="InterPro"/>
</dbReference>
<accession>A0A371J6G9</accession>
<evidence type="ECO:0000313" key="6">
    <source>
        <dbReference type="Proteomes" id="UP000215694"/>
    </source>
</evidence>
<dbReference type="PROSITE" id="PS50995">
    <property type="entry name" value="HTH_MARR_2"/>
    <property type="match status" value="1"/>
</dbReference>
<dbReference type="SUPFAM" id="SSF46785">
    <property type="entry name" value="Winged helix' DNA-binding domain"/>
    <property type="match status" value="1"/>
</dbReference>